<dbReference type="RefSeq" id="WP_101956379.1">
    <property type="nucleotide sequence ID" value="NZ_JAJHTL010000020.1"/>
</dbReference>
<dbReference type="Pfam" id="PF00593">
    <property type="entry name" value="TonB_dep_Rec_b-barrel"/>
    <property type="match status" value="1"/>
</dbReference>
<dbReference type="Pfam" id="PF13715">
    <property type="entry name" value="CarbopepD_reg_2"/>
    <property type="match status" value="1"/>
</dbReference>
<comment type="similarity">
    <text evidence="12 13">Belongs to the TonB-dependent receptor family.</text>
</comment>
<evidence type="ECO:0000256" key="5">
    <source>
        <dbReference type="ARBA" id="ARBA00022692"/>
    </source>
</evidence>
<dbReference type="EMBL" id="WXXV01000018">
    <property type="protein sequence ID" value="MBE7695982.1"/>
    <property type="molecule type" value="Genomic_DNA"/>
</dbReference>
<dbReference type="InterPro" id="IPR039426">
    <property type="entry name" value="TonB-dep_rcpt-like"/>
</dbReference>
<name>A0AAP1RHE6_9FLAO</name>
<dbReference type="CDD" id="cd01347">
    <property type="entry name" value="ligand_gated_channel"/>
    <property type="match status" value="1"/>
</dbReference>
<keyword evidence="6 14" id="KW-0732">Signal</keyword>
<evidence type="ECO:0000256" key="3">
    <source>
        <dbReference type="ARBA" id="ARBA00022452"/>
    </source>
</evidence>
<evidence type="ECO:0000256" key="9">
    <source>
        <dbReference type="ARBA" id="ARBA00023077"/>
    </source>
</evidence>
<keyword evidence="5 12" id="KW-0812">Transmembrane</keyword>
<feature type="chain" id="PRO_5042874675" evidence="14">
    <location>
        <begin position="22"/>
        <end position="799"/>
    </location>
</feature>
<comment type="caution">
    <text evidence="17">The sequence shown here is derived from an EMBL/GenBank/DDBJ whole genome shotgun (WGS) entry which is preliminary data.</text>
</comment>
<dbReference type="PROSITE" id="PS52016">
    <property type="entry name" value="TONB_DEPENDENT_REC_3"/>
    <property type="match status" value="1"/>
</dbReference>
<evidence type="ECO:0000256" key="8">
    <source>
        <dbReference type="ARBA" id="ARBA00023065"/>
    </source>
</evidence>
<feature type="domain" description="TonB-dependent receptor-like beta-barrel" evidence="15">
    <location>
        <begin position="315"/>
        <end position="764"/>
    </location>
</feature>
<keyword evidence="8" id="KW-0406">Ion transport</keyword>
<comment type="subcellular location">
    <subcellularLocation>
        <location evidence="1 12">Cell outer membrane</location>
        <topology evidence="1 12">Multi-pass membrane protein</topology>
    </subcellularLocation>
</comment>
<dbReference type="SUPFAM" id="SSF56935">
    <property type="entry name" value="Porins"/>
    <property type="match status" value="1"/>
</dbReference>
<evidence type="ECO:0000256" key="6">
    <source>
        <dbReference type="ARBA" id="ARBA00022729"/>
    </source>
</evidence>
<dbReference type="InterPro" id="IPR036942">
    <property type="entry name" value="Beta-barrel_TonB_sf"/>
</dbReference>
<evidence type="ECO:0000256" key="14">
    <source>
        <dbReference type="SAM" id="SignalP"/>
    </source>
</evidence>
<evidence type="ECO:0000313" key="18">
    <source>
        <dbReference type="Proteomes" id="UP000806077"/>
    </source>
</evidence>
<dbReference type="Gene3D" id="2.40.170.20">
    <property type="entry name" value="TonB-dependent receptor, beta-barrel domain"/>
    <property type="match status" value="1"/>
</dbReference>
<sequence>MKKIVLILVIAFLMPISKNFAQQKNQQNQQKIYKKYQGKIIDKNNNPIVGATIISIDNKNIGTASNLNGDFSIKLTSLKNQKNVKVNITSVGYQTKIVTLLNKLNTIQLVEDLESLEEVIVSASREAQKRKYIPAAIGLVTEKDIEESKAFGIEQLVNQVPGVYMSTSMAASNEQHMMAIRTPISTKSLFLYLEDGLPIRPVAVFNHNALLEMNSTAFGRVEVVKGPASSIYGSEAIGGSINFITKNPRKEFGGSFAMEANTLGLQKVQAEVSTTALDKHGFYLGVHKVRRVNGLLEHSDYEKFAITFKNVNDFSETLRWTNTVSFIDFRSDMGSSSLSEENYLAGKYKSNHTFAEREATALRFRTTLDKTWNDSNKTSFNFIYRNNEMNQIPSYRMSTRSDFGEINSNKFTSAVALVQHKLDFNFADASLIVGGTVDYSPQDYYAKKIKVNYDKTTKKFTGYQQTDLYKMFYQADILNYAGYAQFEISPLENLKVTAALRYDGFNYDYDNKDEGKSGVKDQKVSYNNVSPKIGMNFNVTNNIGFYSNYSKGFTPPQVGSLFRNSGVDEVVYALKPANFDNYEVGGYVAINSDIKLDVTAYRLDGKNRLVTTSDASGNYLKQNAGKTRSQGIELGVNWKILNNLTFDYNASYATHKYLEFYKAVKDKKTKAYSKIDHSNTDMPTAPNYIASMSLKYTPIDNLLVTFQHEQIGAYNTSLENEAIIAKDASGNKIMGTSTYDGHQIFNLKANYTYKKFDVWAQGLNIFDTLYSTRASYRYGSTKYGVGAPRAFHFGVKYNF</sequence>
<dbReference type="InterPro" id="IPR008969">
    <property type="entry name" value="CarboxyPept-like_regulatory"/>
</dbReference>
<dbReference type="Gene3D" id="2.170.130.10">
    <property type="entry name" value="TonB-dependent receptor, plug domain"/>
    <property type="match status" value="1"/>
</dbReference>
<evidence type="ECO:0000256" key="13">
    <source>
        <dbReference type="RuleBase" id="RU003357"/>
    </source>
</evidence>
<gene>
    <name evidence="17" type="ORF">F7645_11190</name>
</gene>
<dbReference type="Gene3D" id="2.60.40.1120">
    <property type="entry name" value="Carboxypeptidase-like, regulatory domain"/>
    <property type="match status" value="1"/>
</dbReference>
<keyword evidence="11 12" id="KW-0998">Cell outer membrane</keyword>
<dbReference type="InterPro" id="IPR012910">
    <property type="entry name" value="Plug_dom"/>
</dbReference>
<dbReference type="GO" id="GO:0009279">
    <property type="term" value="C:cell outer membrane"/>
    <property type="evidence" value="ECO:0007669"/>
    <property type="project" value="UniProtKB-SubCell"/>
</dbReference>
<evidence type="ECO:0000256" key="2">
    <source>
        <dbReference type="ARBA" id="ARBA00022448"/>
    </source>
</evidence>
<reference evidence="17 18" key="1">
    <citation type="journal article" date="2020" name="Int. J. Syst. Evol. Microbiol.">
        <title>Tenacibaculum piscium sp. nov., isolated from skin ulcers of sea-farmed fish, and description of Tenacibaculum finnmarkense sp. nov. with subdivision into genomovars finnmarkense and ulcerans.</title>
        <authorList>
            <person name="Olsen A.B."/>
            <person name="Spilsberg B."/>
            <person name="Nilsen H.K."/>
            <person name="Lagesen K."/>
            <person name="Gulla S."/>
            <person name="Avendano-Herrera R."/>
            <person name="Irgang R."/>
            <person name="Duchaud E."/>
            <person name="Colquhoun D.J."/>
        </authorList>
    </citation>
    <scope>NUCLEOTIDE SEQUENCE [LARGE SCALE GENOMIC DNA]</scope>
    <source>
        <strain evidence="17 18">TNO037</strain>
    </source>
</reference>
<feature type="signal peptide" evidence="14">
    <location>
        <begin position="1"/>
        <end position="21"/>
    </location>
</feature>
<evidence type="ECO:0000256" key="7">
    <source>
        <dbReference type="ARBA" id="ARBA00023004"/>
    </source>
</evidence>
<keyword evidence="9 13" id="KW-0798">TonB box</keyword>
<organism evidence="17 18">
    <name type="scientific">Tenacibaculum finnmarkense genomovar finnmarkense</name>
    <dbReference type="NCBI Taxonomy" id="1458503"/>
    <lineage>
        <taxon>Bacteria</taxon>
        <taxon>Pseudomonadati</taxon>
        <taxon>Bacteroidota</taxon>
        <taxon>Flavobacteriia</taxon>
        <taxon>Flavobacteriales</taxon>
        <taxon>Flavobacteriaceae</taxon>
        <taxon>Tenacibaculum</taxon>
        <taxon>Tenacibaculum finnmarkense</taxon>
    </lineage>
</organism>
<dbReference type="PANTHER" id="PTHR32552">
    <property type="entry name" value="FERRICHROME IRON RECEPTOR-RELATED"/>
    <property type="match status" value="1"/>
</dbReference>
<proteinExistence type="inferred from homology"/>
<dbReference type="Pfam" id="PF07715">
    <property type="entry name" value="Plug"/>
    <property type="match status" value="1"/>
</dbReference>
<evidence type="ECO:0000259" key="15">
    <source>
        <dbReference type="Pfam" id="PF00593"/>
    </source>
</evidence>
<accession>A0AAP1RHE6</accession>
<keyword evidence="17" id="KW-0675">Receptor</keyword>
<dbReference type="Proteomes" id="UP000806077">
    <property type="component" value="Unassembled WGS sequence"/>
</dbReference>
<evidence type="ECO:0000259" key="16">
    <source>
        <dbReference type="Pfam" id="PF07715"/>
    </source>
</evidence>
<evidence type="ECO:0000256" key="12">
    <source>
        <dbReference type="PROSITE-ProRule" id="PRU01360"/>
    </source>
</evidence>
<protein>
    <submittedName>
        <fullName evidence="17">TonB-dependent receptor</fullName>
    </submittedName>
</protein>
<dbReference type="InterPro" id="IPR037066">
    <property type="entry name" value="Plug_dom_sf"/>
</dbReference>
<keyword evidence="18" id="KW-1185">Reference proteome</keyword>
<keyword evidence="7" id="KW-0408">Iron</keyword>
<dbReference type="GO" id="GO:0015344">
    <property type="term" value="F:siderophore uptake transmembrane transporter activity"/>
    <property type="evidence" value="ECO:0007669"/>
    <property type="project" value="TreeGrafter"/>
</dbReference>
<dbReference type="AlphaFoldDB" id="A0AAP1RHE6"/>
<dbReference type="SUPFAM" id="SSF49464">
    <property type="entry name" value="Carboxypeptidase regulatory domain-like"/>
    <property type="match status" value="1"/>
</dbReference>
<keyword evidence="10 12" id="KW-0472">Membrane</keyword>
<keyword evidence="3 12" id="KW-1134">Transmembrane beta strand</keyword>
<evidence type="ECO:0000256" key="10">
    <source>
        <dbReference type="ARBA" id="ARBA00023136"/>
    </source>
</evidence>
<dbReference type="InterPro" id="IPR000531">
    <property type="entry name" value="Beta-barrel_TonB"/>
</dbReference>
<keyword evidence="2 12" id="KW-0813">Transport</keyword>
<evidence type="ECO:0000256" key="1">
    <source>
        <dbReference type="ARBA" id="ARBA00004571"/>
    </source>
</evidence>
<feature type="domain" description="TonB-dependent receptor plug" evidence="16">
    <location>
        <begin position="132"/>
        <end position="239"/>
    </location>
</feature>
<dbReference type="PANTHER" id="PTHR32552:SF68">
    <property type="entry name" value="FERRICHROME OUTER MEMBRANE TRANSPORTER_PHAGE RECEPTOR"/>
    <property type="match status" value="1"/>
</dbReference>
<evidence type="ECO:0000256" key="11">
    <source>
        <dbReference type="ARBA" id="ARBA00023237"/>
    </source>
</evidence>
<evidence type="ECO:0000313" key="17">
    <source>
        <dbReference type="EMBL" id="MBE7695982.1"/>
    </source>
</evidence>
<evidence type="ECO:0000256" key="4">
    <source>
        <dbReference type="ARBA" id="ARBA00022496"/>
    </source>
</evidence>
<keyword evidence="4" id="KW-0410">Iron transport</keyword>